<evidence type="ECO:0000313" key="2">
    <source>
        <dbReference type="Proteomes" id="UP001218629"/>
    </source>
</evidence>
<dbReference type="EMBL" id="CP095749">
    <property type="protein sequence ID" value="WEB41719.1"/>
    <property type="molecule type" value="Genomic_DNA"/>
</dbReference>
<dbReference type="RefSeq" id="WP_275308640.1">
    <property type="nucleotide sequence ID" value="NZ_CP095749.1"/>
</dbReference>
<protein>
    <submittedName>
        <fullName evidence="1">Uncharacterized protein</fullName>
    </submittedName>
</protein>
<name>A0ABY8AAI6_9ACTN</name>
<proteinExistence type="predicted"/>
<dbReference type="Proteomes" id="UP001218629">
    <property type="component" value="Chromosome"/>
</dbReference>
<keyword evidence="2" id="KW-1185">Reference proteome</keyword>
<accession>A0ABY8AAI6</accession>
<gene>
    <name evidence="1" type="ORF">MOV08_22230</name>
</gene>
<reference evidence="1 2" key="1">
    <citation type="submission" date="2022-03" db="EMBL/GenBank/DDBJ databases">
        <title>Streptomyces yunnanensis P86,complete genome.</title>
        <authorList>
            <person name="Chen S."/>
            <person name="Zhang Q."/>
        </authorList>
    </citation>
    <scope>NUCLEOTIDE SEQUENCE [LARGE SCALE GENOMIC DNA]</scope>
    <source>
        <strain evidence="1 2">P86</strain>
    </source>
</reference>
<sequence>MPTATIDLPLSFSVPEDFRDIDLTVSAEENTNKLIGELTGLSRRPSDEEITHAVLVQQSMYEMLAAAGAVYAGILLAGPSEDEPDGRLTSLMLTVTARPSELSNDQTVHRLARTMGAIYPEAEVGVVRLPTGPAVLLTEDSKVERPVNLLSDGGGPTVVRQLHVFVPVPGRLAMADFSIATENLAEWDDYVAILGEVCNTIEFTD</sequence>
<organism evidence="1 2">
    <name type="scientific">Streptomyces yunnanensis</name>
    <dbReference type="NCBI Taxonomy" id="156453"/>
    <lineage>
        <taxon>Bacteria</taxon>
        <taxon>Bacillati</taxon>
        <taxon>Actinomycetota</taxon>
        <taxon>Actinomycetes</taxon>
        <taxon>Kitasatosporales</taxon>
        <taxon>Streptomycetaceae</taxon>
        <taxon>Streptomyces</taxon>
    </lineage>
</organism>
<evidence type="ECO:0000313" key="1">
    <source>
        <dbReference type="EMBL" id="WEB41719.1"/>
    </source>
</evidence>